<dbReference type="InterPro" id="IPR027417">
    <property type="entry name" value="P-loop_NTPase"/>
</dbReference>
<dbReference type="SMART" id="SM00015">
    <property type="entry name" value="IQ"/>
    <property type="match status" value="2"/>
</dbReference>
<name>C1DYQ0_MICCC</name>
<dbReference type="RefSeq" id="XP_002500210.1">
    <property type="nucleotide sequence ID" value="XM_002500164.1"/>
</dbReference>
<dbReference type="InterPro" id="IPR000048">
    <property type="entry name" value="IQ_motif_EF-hand-BS"/>
</dbReference>
<protein>
    <submittedName>
        <fullName evidence="3">Uncharacterized protein</fullName>
    </submittedName>
</protein>
<dbReference type="GeneID" id="8240918"/>
<accession>C1DYQ0</accession>
<feature type="region of interest" description="Disordered" evidence="2">
    <location>
        <begin position="1"/>
        <end position="22"/>
    </location>
</feature>
<evidence type="ECO:0000313" key="3">
    <source>
        <dbReference type="EMBL" id="ACO61468.1"/>
    </source>
</evidence>
<dbReference type="PROSITE" id="PS50096">
    <property type="entry name" value="IQ"/>
    <property type="match status" value="2"/>
</dbReference>
<evidence type="ECO:0000256" key="2">
    <source>
        <dbReference type="SAM" id="MobiDB-lite"/>
    </source>
</evidence>
<feature type="region of interest" description="Disordered" evidence="2">
    <location>
        <begin position="236"/>
        <end position="264"/>
    </location>
</feature>
<dbReference type="Pfam" id="PF00612">
    <property type="entry name" value="IQ"/>
    <property type="match status" value="2"/>
</dbReference>
<dbReference type="Proteomes" id="UP000002009">
    <property type="component" value="Chromosome 2"/>
</dbReference>
<dbReference type="SUPFAM" id="SSF52540">
    <property type="entry name" value="P-loop containing nucleoside triphosphate hydrolases"/>
    <property type="match status" value="1"/>
</dbReference>
<sequence>MPVGVAARRPREPPPIALNPETERQLEECRAKIELLQNVTEERLRSLTRVELVGVVGDLFALAARSEYERERRFREATRAAAERTAAGKTGRARAGTSSGAPTREELGAREVARWEAKKREARETVAAVRIQRHARGYLARAFIAGKKAAIERAAAAEREARESKRIREQAAVTIQSRWRGFVARRHTNAVWLQLWERERAEAARVLEEAAGLRSSSTQTASEAYRADAMASLRARGKARRAEARRRRELSAAGAERLPDGADPAAVARLAQAFKRMQQSDSEDDD</sequence>
<dbReference type="Gene3D" id="1.20.5.190">
    <property type="match status" value="1"/>
</dbReference>
<feature type="compositionally biased region" description="Low complexity" evidence="2">
    <location>
        <begin position="83"/>
        <end position="97"/>
    </location>
</feature>
<dbReference type="InParanoid" id="C1DYQ0"/>
<proteinExistence type="predicted"/>
<organism evidence="3 4">
    <name type="scientific">Micromonas commoda (strain RCC299 / NOUM17 / CCMP2709)</name>
    <name type="common">Picoplanktonic green alga</name>
    <dbReference type="NCBI Taxonomy" id="296587"/>
    <lineage>
        <taxon>Eukaryota</taxon>
        <taxon>Viridiplantae</taxon>
        <taxon>Chlorophyta</taxon>
        <taxon>Mamiellophyceae</taxon>
        <taxon>Mamiellales</taxon>
        <taxon>Mamiellaceae</taxon>
        <taxon>Micromonas</taxon>
    </lineage>
</organism>
<feature type="coiled-coil region" evidence="1">
    <location>
        <begin position="112"/>
        <end position="167"/>
    </location>
</feature>
<reference evidence="3 4" key="1">
    <citation type="journal article" date="2009" name="Science">
        <title>Green evolution and dynamic adaptations revealed by genomes of the marine picoeukaryotes Micromonas.</title>
        <authorList>
            <person name="Worden A.Z."/>
            <person name="Lee J.H."/>
            <person name="Mock T."/>
            <person name="Rouze P."/>
            <person name="Simmons M.P."/>
            <person name="Aerts A.L."/>
            <person name="Allen A.E."/>
            <person name="Cuvelier M.L."/>
            <person name="Derelle E."/>
            <person name="Everett M.V."/>
            <person name="Foulon E."/>
            <person name="Grimwood J."/>
            <person name="Gundlach H."/>
            <person name="Henrissat B."/>
            <person name="Napoli C."/>
            <person name="McDonald S.M."/>
            <person name="Parker M.S."/>
            <person name="Rombauts S."/>
            <person name="Salamov A."/>
            <person name="Von Dassow P."/>
            <person name="Badger J.H."/>
            <person name="Coutinho P.M."/>
            <person name="Demir E."/>
            <person name="Dubchak I."/>
            <person name="Gentemann C."/>
            <person name="Eikrem W."/>
            <person name="Gready J.E."/>
            <person name="John U."/>
            <person name="Lanier W."/>
            <person name="Lindquist E.A."/>
            <person name="Lucas S."/>
            <person name="Mayer K.F."/>
            <person name="Moreau H."/>
            <person name="Not F."/>
            <person name="Otillar R."/>
            <person name="Panaud O."/>
            <person name="Pangilinan J."/>
            <person name="Paulsen I."/>
            <person name="Piegu B."/>
            <person name="Poliakov A."/>
            <person name="Robbens S."/>
            <person name="Schmutz J."/>
            <person name="Toulza E."/>
            <person name="Wyss T."/>
            <person name="Zelensky A."/>
            <person name="Zhou K."/>
            <person name="Armbrust E.V."/>
            <person name="Bhattacharya D."/>
            <person name="Goodenough U.W."/>
            <person name="Van de Peer Y."/>
            <person name="Grigoriev I.V."/>
        </authorList>
    </citation>
    <scope>NUCLEOTIDE SEQUENCE [LARGE SCALE GENOMIC DNA]</scope>
    <source>
        <strain evidence="4">RCC299 / NOUM17</strain>
    </source>
</reference>
<feature type="compositionally biased region" description="Basic residues" evidence="2">
    <location>
        <begin position="236"/>
        <end position="248"/>
    </location>
</feature>
<feature type="region of interest" description="Disordered" evidence="2">
    <location>
        <begin position="82"/>
        <end position="103"/>
    </location>
</feature>
<evidence type="ECO:0000313" key="4">
    <source>
        <dbReference type="Proteomes" id="UP000002009"/>
    </source>
</evidence>
<dbReference type="EMBL" id="CP001323">
    <property type="protein sequence ID" value="ACO61468.1"/>
    <property type="molecule type" value="Genomic_DNA"/>
</dbReference>
<gene>
    <name evidence="3" type="ORF">MICPUN_55866</name>
</gene>
<dbReference type="KEGG" id="mis:MICPUN_55866"/>
<evidence type="ECO:0000256" key="1">
    <source>
        <dbReference type="SAM" id="Coils"/>
    </source>
</evidence>
<dbReference type="AlphaFoldDB" id="C1DYQ0"/>
<keyword evidence="1" id="KW-0175">Coiled coil</keyword>
<keyword evidence="4" id="KW-1185">Reference proteome</keyword>